<feature type="signal peptide" evidence="1">
    <location>
        <begin position="1"/>
        <end position="19"/>
    </location>
</feature>
<name>A0ABD2XD50_9HYME</name>
<comment type="caution">
    <text evidence="2">The sequence shown here is derived from an EMBL/GenBank/DDBJ whole genome shotgun (WGS) entry which is preliminary data.</text>
</comment>
<dbReference type="Proteomes" id="UP001627154">
    <property type="component" value="Unassembled WGS sequence"/>
</dbReference>
<dbReference type="EMBL" id="JBJJXI010000032">
    <property type="protein sequence ID" value="KAL3403075.1"/>
    <property type="molecule type" value="Genomic_DNA"/>
</dbReference>
<keyword evidence="3" id="KW-1185">Reference proteome</keyword>
<evidence type="ECO:0000313" key="3">
    <source>
        <dbReference type="Proteomes" id="UP001627154"/>
    </source>
</evidence>
<sequence length="153" mass="16962">MLIISISLIISMIAPPQRAATAATAAATRLCCSARAATTTADLKYSCFVYIIRCPPPPRSRVNETSIGYIDCLRALGRFPHRSRVYRHKMFHCPVDVSCNARGASRASIFHVDLYPADPRYFCYALKKDSQLAAPSFFDTQRKAVIKNSKANS</sequence>
<proteinExistence type="predicted"/>
<feature type="chain" id="PRO_5044777005" description="Secreted protein" evidence="1">
    <location>
        <begin position="20"/>
        <end position="153"/>
    </location>
</feature>
<evidence type="ECO:0000256" key="1">
    <source>
        <dbReference type="SAM" id="SignalP"/>
    </source>
</evidence>
<accession>A0ABD2XD50</accession>
<organism evidence="2 3">
    <name type="scientific">Trichogramma kaykai</name>
    <dbReference type="NCBI Taxonomy" id="54128"/>
    <lineage>
        <taxon>Eukaryota</taxon>
        <taxon>Metazoa</taxon>
        <taxon>Ecdysozoa</taxon>
        <taxon>Arthropoda</taxon>
        <taxon>Hexapoda</taxon>
        <taxon>Insecta</taxon>
        <taxon>Pterygota</taxon>
        <taxon>Neoptera</taxon>
        <taxon>Endopterygota</taxon>
        <taxon>Hymenoptera</taxon>
        <taxon>Apocrita</taxon>
        <taxon>Proctotrupomorpha</taxon>
        <taxon>Chalcidoidea</taxon>
        <taxon>Trichogrammatidae</taxon>
        <taxon>Trichogramma</taxon>
    </lineage>
</organism>
<keyword evidence="1" id="KW-0732">Signal</keyword>
<protein>
    <recommendedName>
        <fullName evidence="4">Secreted protein</fullName>
    </recommendedName>
</protein>
<dbReference type="AlphaFoldDB" id="A0ABD2XD50"/>
<evidence type="ECO:0000313" key="2">
    <source>
        <dbReference type="EMBL" id="KAL3403075.1"/>
    </source>
</evidence>
<evidence type="ECO:0008006" key="4">
    <source>
        <dbReference type="Google" id="ProtNLM"/>
    </source>
</evidence>
<reference evidence="2 3" key="1">
    <citation type="journal article" date="2024" name="bioRxiv">
        <title>A reference genome for Trichogramma kaykai: A tiny desert-dwelling parasitoid wasp with competing sex-ratio distorters.</title>
        <authorList>
            <person name="Culotta J."/>
            <person name="Lindsey A.R."/>
        </authorList>
    </citation>
    <scope>NUCLEOTIDE SEQUENCE [LARGE SCALE GENOMIC DNA]</scope>
    <source>
        <strain evidence="2 3">KSX58</strain>
    </source>
</reference>
<gene>
    <name evidence="2" type="ORF">TKK_004208</name>
</gene>